<protein>
    <submittedName>
        <fullName evidence="1">Uncharacterized protein</fullName>
    </submittedName>
</protein>
<sequence length="57" mass="6897">MEHLHSSSLQCSTWDVSFMFFIYIIGEKYYIRTQQHLYVPTVTCLYKHQVYTCCHCL</sequence>
<reference evidence="1" key="1">
    <citation type="submission" date="2014-09" db="EMBL/GenBank/DDBJ databases">
        <authorList>
            <person name="Magalhaes I.L.F."/>
            <person name="Oliveira U."/>
            <person name="Santos F.R."/>
            <person name="Vidigal T.H.D.A."/>
            <person name="Brescovit A.D."/>
            <person name="Santos A.J."/>
        </authorList>
    </citation>
    <scope>NUCLEOTIDE SEQUENCE</scope>
    <source>
        <tissue evidence="1">Shoot tissue taken approximately 20 cm above the soil surface</tissue>
    </source>
</reference>
<dbReference type="AlphaFoldDB" id="A0A0A9BUR0"/>
<reference evidence="1" key="2">
    <citation type="journal article" date="2015" name="Data Brief">
        <title>Shoot transcriptome of the giant reed, Arundo donax.</title>
        <authorList>
            <person name="Barrero R.A."/>
            <person name="Guerrero F.D."/>
            <person name="Moolhuijzen P."/>
            <person name="Goolsby J.A."/>
            <person name="Tidwell J."/>
            <person name="Bellgard S.E."/>
            <person name="Bellgard M.I."/>
        </authorList>
    </citation>
    <scope>NUCLEOTIDE SEQUENCE</scope>
    <source>
        <tissue evidence="1">Shoot tissue taken approximately 20 cm above the soil surface</tissue>
    </source>
</reference>
<dbReference type="EMBL" id="GBRH01234903">
    <property type="protein sequence ID" value="JAD62992.1"/>
    <property type="molecule type" value="Transcribed_RNA"/>
</dbReference>
<evidence type="ECO:0000313" key="1">
    <source>
        <dbReference type="EMBL" id="JAD62992.1"/>
    </source>
</evidence>
<organism evidence="1">
    <name type="scientific">Arundo donax</name>
    <name type="common">Giant reed</name>
    <name type="synonym">Donax arundinaceus</name>
    <dbReference type="NCBI Taxonomy" id="35708"/>
    <lineage>
        <taxon>Eukaryota</taxon>
        <taxon>Viridiplantae</taxon>
        <taxon>Streptophyta</taxon>
        <taxon>Embryophyta</taxon>
        <taxon>Tracheophyta</taxon>
        <taxon>Spermatophyta</taxon>
        <taxon>Magnoliopsida</taxon>
        <taxon>Liliopsida</taxon>
        <taxon>Poales</taxon>
        <taxon>Poaceae</taxon>
        <taxon>PACMAD clade</taxon>
        <taxon>Arundinoideae</taxon>
        <taxon>Arundineae</taxon>
        <taxon>Arundo</taxon>
    </lineage>
</organism>
<accession>A0A0A9BUR0</accession>
<name>A0A0A9BUR0_ARUDO</name>
<proteinExistence type="predicted"/>